<comment type="caution">
    <text evidence="2">The sequence shown here is derived from an EMBL/GenBank/DDBJ whole genome shotgun (WGS) entry which is preliminary data.</text>
</comment>
<reference evidence="2 3" key="1">
    <citation type="journal article" date="2024" name="Plant J.">
        <title>Genome sequences and population genomics reveal climatic adaptation and genomic divergence between two closely related sweetgum species.</title>
        <authorList>
            <person name="Xu W.Q."/>
            <person name="Ren C.Q."/>
            <person name="Zhang X.Y."/>
            <person name="Comes H.P."/>
            <person name="Liu X.H."/>
            <person name="Li Y.G."/>
            <person name="Kettle C.J."/>
            <person name="Jalonen R."/>
            <person name="Gaisberger H."/>
            <person name="Ma Y.Z."/>
            <person name="Qiu Y.X."/>
        </authorList>
    </citation>
    <scope>NUCLEOTIDE SEQUENCE [LARGE SCALE GENOMIC DNA]</scope>
    <source>
        <strain evidence="2">Hangzhou</strain>
    </source>
</reference>
<feature type="transmembrane region" description="Helical" evidence="1">
    <location>
        <begin position="130"/>
        <end position="153"/>
    </location>
</feature>
<name>A0AAP0WY74_LIQFO</name>
<keyword evidence="1" id="KW-0812">Transmembrane</keyword>
<sequence length="192" mass="21837">MALQSRLRAALEGRTHNSDPSINWSIQHEVPQISLGTSIIMMHRMQVPPVQNITTRVRYWRSNPSEEGLPLYYNVYDIKMQRHQPLTSVSLGKTFMGLIFQAAVGLMAFSFQSSSPSSSSQAKDIQPSSFRLHVIEVVMMIGFTGLLIGILLRHAYPSMARVMEMMGYIFSIIEFFVMNYLDAKWLSPPNYS</sequence>
<evidence type="ECO:0000313" key="2">
    <source>
        <dbReference type="EMBL" id="KAK9279640.1"/>
    </source>
</evidence>
<protein>
    <submittedName>
        <fullName evidence="2">Uncharacterized protein</fullName>
    </submittedName>
</protein>
<evidence type="ECO:0000256" key="1">
    <source>
        <dbReference type="SAM" id="Phobius"/>
    </source>
</evidence>
<organism evidence="2 3">
    <name type="scientific">Liquidambar formosana</name>
    <name type="common">Formosan gum</name>
    <dbReference type="NCBI Taxonomy" id="63359"/>
    <lineage>
        <taxon>Eukaryota</taxon>
        <taxon>Viridiplantae</taxon>
        <taxon>Streptophyta</taxon>
        <taxon>Embryophyta</taxon>
        <taxon>Tracheophyta</taxon>
        <taxon>Spermatophyta</taxon>
        <taxon>Magnoliopsida</taxon>
        <taxon>eudicotyledons</taxon>
        <taxon>Gunneridae</taxon>
        <taxon>Pentapetalae</taxon>
        <taxon>Saxifragales</taxon>
        <taxon>Altingiaceae</taxon>
        <taxon>Liquidambar</taxon>
    </lineage>
</organism>
<keyword evidence="1" id="KW-1133">Transmembrane helix</keyword>
<accession>A0AAP0WY74</accession>
<feature type="transmembrane region" description="Helical" evidence="1">
    <location>
        <begin position="89"/>
        <end position="110"/>
    </location>
</feature>
<evidence type="ECO:0000313" key="3">
    <source>
        <dbReference type="Proteomes" id="UP001415857"/>
    </source>
</evidence>
<dbReference type="AlphaFoldDB" id="A0AAP0WY74"/>
<proteinExistence type="predicted"/>
<keyword evidence="1" id="KW-0472">Membrane</keyword>
<gene>
    <name evidence="2" type="ORF">L1049_013319</name>
</gene>
<dbReference type="Proteomes" id="UP001415857">
    <property type="component" value="Unassembled WGS sequence"/>
</dbReference>
<dbReference type="EMBL" id="JBBPBK010000008">
    <property type="protein sequence ID" value="KAK9279640.1"/>
    <property type="molecule type" value="Genomic_DNA"/>
</dbReference>
<feature type="transmembrane region" description="Helical" evidence="1">
    <location>
        <begin position="165"/>
        <end position="181"/>
    </location>
</feature>
<keyword evidence="3" id="KW-1185">Reference proteome</keyword>